<keyword evidence="7 15" id="KW-0328">Glycosyltransferase</keyword>
<dbReference type="KEGG" id="taqu:KDW03_11315"/>
<evidence type="ECO:0000256" key="4">
    <source>
        <dbReference type="ARBA" id="ARBA00008391"/>
    </source>
</evidence>
<evidence type="ECO:0000256" key="6">
    <source>
        <dbReference type="ARBA" id="ARBA00022490"/>
    </source>
</evidence>
<comment type="cofactor">
    <cofactor evidence="1 15">
        <name>Mg(2+)</name>
        <dbReference type="ChEBI" id="CHEBI:18420"/>
    </cofactor>
</comment>
<sequence>MEVYLTEQDIRHRIEELGREIDAWISDDEVLCVANLKGSFMFFADLIRRLKSSHLRVDFIATESYVGTQSSGQVRIIKDLQQVCRGQKLLVVEDIVDTGLTLSKVLEHFSTMHCPSEIKVATLLDKPSRRKVNMQADFVGFTIDDAFVVGYGLDYNEYYRNLPYIGILRNTEER</sequence>
<evidence type="ECO:0000256" key="8">
    <source>
        <dbReference type="ARBA" id="ARBA00022679"/>
    </source>
</evidence>
<protein>
    <recommendedName>
        <fullName evidence="5 15">Hypoxanthine phosphoribosyltransferase</fullName>
        <ecNumber evidence="5 15">2.4.2.8</ecNumber>
    </recommendedName>
</protein>
<keyword evidence="18" id="KW-1185">Reference proteome</keyword>
<dbReference type="Proteomes" id="UP001056539">
    <property type="component" value="Chromosome"/>
</dbReference>
<evidence type="ECO:0000256" key="13">
    <source>
        <dbReference type="ARBA" id="ARBA00048811"/>
    </source>
</evidence>
<gene>
    <name evidence="17" type="primary">hpt</name>
    <name evidence="17" type="ORF">KDW03_11315</name>
</gene>
<dbReference type="Gene3D" id="3.40.50.2020">
    <property type="match status" value="1"/>
</dbReference>
<dbReference type="GO" id="GO:0000287">
    <property type="term" value="F:magnesium ion binding"/>
    <property type="evidence" value="ECO:0007669"/>
    <property type="project" value="TreeGrafter"/>
</dbReference>
<dbReference type="InterPro" id="IPR029057">
    <property type="entry name" value="PRTase-like"/>
</dbReference>
<proteinExistence type="inferred from homology"/>
<keyword evidence="9 15" id="KW-0479">Metal-binding</keyword>
<dbReference type="NCBIfam" id="TIGR01203">
    <property type="entry name" value="HGPRTase"/>
    <property type="match status" value="1"/>
</dbReference>
<dbReference type="RefSeq" id="WP_271435186.1">
    <property type="nucleotide sequence ID" value="NZ_CP073355.1"/>
</dbReference>
<comment type="similarity">
    <text evidence="4 15">Belongs to the purine/pyrimidine phosphoribosyltransferase family.</text>
</comment>
<dbReference type="Pfam" id="PF00156">
    <property type="entry name" value="Pribosyltran"/>
    <property type="match status" value="1"/>
</dbReference>
<dbReference type="SUPFAM" id="SSF53271">
    <property type="entry name" value="PRTase-like"/>
    <property type="match status" value="1"/>
</dbReference>
<feature type="domain" description="Phosphoribosyltransferase" evidence="16">
    <location>
        <begin position="7"/>
        <end position="155"/>
    </location>
</feature>
<comment type="catalytic activity">
    <reaction evidence="13">
        <text>GMP + diphosphate = guanine + 5-phospho-alpha-D-ribose 1-diphosphate</text>
        <dbReference type="Rhea" id="RHEA:25424"/>
        <dbReference type="ChEBI" id="CHEBI:16235"/>
        <dbReference type="ChEBI" id="CHEBI:33019"/>
        <dbReference type="ChEBI" id="CHEBI:58017"/>
        <dbReference type="ChEBI" id="CHEBI:58115"/>
        <dbReference type="EC" id="2.4.2.8"/>
    </reaction>
    <physiologicalReaction direction="right-to-left" evidence="13">
        <dbReference type="Rhea" id="RHEA:25426"/>
    </physiologicalReaction>
</comment>
<evidence type="ECO:0000256" key="2">
    <source>
        <dbReference type="ARBA" id="ARBA00004496"/>
    </source>
</evidence>
<organism evidence="17 18">
    <name type="scientific">Thermospira aquatica</name>
    <dbReference type="NCBI Taxonomy" id="2828656"/>
    <lineage>
        <taxon>Bacteria</taxon>
        <taxon>Pseudomonadati</taxon>
        <taxon>Spirochaetota</taxon>
        <taxon>Spirochaetia</taxon>
        <taxon>Brevinematales</taxon>
        <taxon>Thermospiraceae</taxon>
        <taxon>Thermospira</taxon>
    </lineage>
</organism>
<comment type="catalytic activity">
    <reaction evidence="14">
        <text>IMP + diphosphate = hypoxanthine + 5-phospho-alpha-D-ribose 1-diphosphate</text>
        <dbReference type="Rhea" id="RHEA:17973"/>
        <dbReference type="ChEBI" id="CHEBI:17368"/>
        <dbReference type="ChEBI" id="CHEBI:33019"/>
        <dbReference type="ChEBI" id="CHEBI:58017"/>
        <dbReference type="ChEBI" id="CHEBI:58053"/>
        <dbReference type="EC" id="2.4.2.8"/>
    </reaction>
    <physiologicalReaction direction="right-to-left" evidence="14">
        <dbReference type="Rhea" id="RHEA:17975"/>
    </physiologicalReaction>
</comment>
<dbReference type="InterPro" id="IPR050408">
    <property type="entry name" value="HGPRT"/>
</dbReference>
<dbReference type="GO" id="GO:0006178">
    <property type="term" value="P:guanine salvage"/>
    <property type="evidence" value="ECO:0007669"/>
    <property type="project" value="TreeGrafter"/>
</dbReference>
<reference evidence="17" key="2">
    <citation type="submission" date="2022-06" db="EMBL/GenBank/DDBJ databases">
        <title>Thermospira aquatica gen. nov., sp. nov.</title>
        <authorList>
            <person name="Ben Ali Gam Z."/>
            <person name="Labat M."/>
        </authorList>
    </citation>
    <scope>NUCLEOTIDE SEQUENCE</scope>
    <source>
        <strain evidence="17">F1F22</strain>
    </source>
</reference>
<evidence type="ECO:0000256" key="12">
    <source>
        <dbReference type="ARBA" id="ARBA00022842"/>
    </source>
</evidence>
<evidence type="ECO:0000256" key="5">
    <source>
        <dbReference type="ARBA" id="ARBA00011895"/>
    </source>
</evidence>
<evidence type="ECO:0000259" key="16">
    <source>
        <dbReference type="Pfam" id="PF00156"/>
    </source>
</evidence>
<dbReference type="PANTHER" id="PTHR43340:SF1">
    <property type="entry name" value="HYPOXANTHINE PHOSPHORIBOSYLTRANSFERASE"/>
    <property type="match status" value="1"/>
</dbReference>
<reference evidence="17" key="1">
    <citation type="submission" date="2021-04" db="EMBL/GenBank/DDBJ databases">
        <authorList>
            <person name="Postec A."/>
        </authorList>
    </citation>
    <scope>NUCLEOTIDE SEQUENCE</scope>
    <source>
        <strain evidence="17">F1F22</strain>
    </source>
</reference>
<dbReference type="GO" id="GO:0032264">
    <property type="term" value="P:IMP salvage"/>
    <property type="evidence" value="ECO:0007669"/>
    <property type="project" value="TreeGrafter"/>
</dbReference>
<dbReference type="PANTHER" id="PTHR43340">
    <property type="entry name" value="HYPOXANTHINE-GUANINE PHOSPHORIBOSYLTRANSFERASE"/>
    <property type="match status" value="1"/>
</dbReference>
<dbReference type="FunFam" id="3.40.50.2020:FF:000006">
    <property type="entry name" value="Hypoxanthine phosphoribosyltransferase"/>
    <property type="match status" value="1"/>
</dbReference>
<keyword evidence="12 15" id="KW-0460">Magnesium</keyword>
<keyword evidence="11 15" id="KW-0547">Nucleotide-binding</keyword>
<dbReference type="GO" id="GO:0000166">
    <property type="term" value="F:nucleotide binding"/>
    <property type="evidence" value="ECO:0007669"/>
    <property type="project" value="UniProtKB-KW"/>
</dbReference>
<evidence type="ECO:0000256" key="15">
    <source>
        <dbReference type="RuleBase" id="RU364099"/>
    </source>
</evidence>
<name>A0AAX3BCQ7_9SPIR</name>
<dbReference type="GO" id="GO:0046100">
    <property type="term" value="P:hypoxanthine metabolic process"/>
    <property type="evidence" value="ECO:0007669"/>
    <property type="project" value="TreeGrafter"/>
</dbReference>
<dbReference type="GO" id="GO:0052657">
    <property type="term" value="F:guanine phosphoribosyltransferase activity"/>
    <property type="evidence" value="ECO:0007669"/>
    <property type="project" value="UniProtKB-ARBA"/>
</dbReference>
<keyword evidence="10 15" id="KW-0660">Purine salvage</keyword>
<dbReference type="CDD" id="cd06223">
    <property type="entry name" value="PRTases_typeI"/>
    <property type="match status" value="1"/>
</dbReference>
<keyword evidence="8 15" id="KW-0808">Transferase</keyword>
<comment type="pathway">
    <text evidence="3 15">Purine metabolism; IMP biosynthesis via salvage pathway; IMP from hypoxanthine: step 1/1.</text>
</comment>
<dbReference type="EC" id="2.4.2.8" evidence="5 15"/>
<dbReference type="GO" id="GO:0005829">
    <property type="term" value="C:cytosol"/>
    <property type="evidence" value="ECO:0007669"/>
    <property type="project" value="TreeGrafter"/>
</dbReference>
<dbReference type="AlphaFoldDB" id="A0AAX3BCQ7"/>
<dbReference type="GO" id="GO:0004422">
    <property type="term" value="F:hypoxanthine phosphoribosyltransferase activity"/>
    <property type="evidence" value="ECO:0007669"/>
    <property type="project" value="InterPro"/>
</dbReference>
<evidence type="ECO:0000256" key="9">
    <source>
        <dbReference type="ARBA" id="ARBA00022723"/>
    </source>
</evidence>
<evidence type="ECO:0000313" key="18">
    <source>
        <dbReference type="Proteomes" id="UP001056539"/>
    </source>
</evidence>
<accession>A0AAX3BCQ7</accession>
<evidence type="ECO:0000256" key="14">
    <source>
        <dbReference type="ARBA" id="ARBA00049402"/>
    </source>
</evidence>
<evidence type="ECO:0000256" key="7">
    <source>
        <dbReference type="ARBA" id="ARBA00022676"/>
    </source>
</evidence>
<dbReference type="EMBL" id="CP073355">
    <property type="protein sequence ID" value="URA10055.1"/>
    <property type="molecule type" value="Genomic_DNA"/>
</dbReference>
<evidence type="ECO:0000313" key="17">
    <source>
        <dbReference type="EMBL" id="URA10055.1"/>
    </source>
</evidence>
<dbReference type="GO" id="GO:0032263">
    <property type="term" value="P:GMP salvage"/>
    <property type="evidence" value="ECO:0007669"/>
    <property type="project" value="TreeGrafter"/>
</dbReference>
<comment type="subcellular location">
    <subcellularLocation>
        <location evidence="2 15">Cytoplasm</location>
    </subcellularLocation>
</comment>
<evidence type="ECO:0000256" key="10">
    <source>
        <dbReference type="ARBA" id="ARBA00022726"/>
    </source>
</evidence>
<evidence type="ECO:0000256" key="3">
    <source>
        <dbReference type="ARBA" id="ARBA00004669"/>
    </source>
</evidence>
<dbReference type="InterPro" id="IPR005904">
    <property type="entry name" value="Hxn_phspho_trans"/>
</dbReference>
<dbReference type="InterPro" id="IPR000836">
    <property type="entry name" value="PRTase_dom"/>
</dbReference>
<evidence type="ECO:0000256" key="1">
    <source>
        <dbReference type="ARBA" id="ARBA00001946"/>
    </source>
</evidence>
<keyword evidence="6 15" id="KW-0963">Cytoplasm</keyword>
<dbReference type="GO" id="GO:0006166">
    <property type="term" value="P:purine ribonucleoside salvage"/>
    <property type="evidence" value="ECO:0007669"/>
    <property type="project" value="UniProtKB-KW"/>
</dbReference>
<evidence type="ECO:0000256" key="11">
    <source>
        <dbReference type="ARBA" id="ARBA00022741"/>
    </source>
</evidence>